<evidence type="ECO:0000313" key="3">
    <source>
        <dbReference type="Proteomes" id="UP000077667"/>
    </source>
</evidence>
<sequence>MGFKKAILILLIFCHHLIITAQIKKNTFQINIGPVLIHENFKWSIAGNENGTDPNILSELKFKNIRKTGGQLGVLWQFSPHLSINAQVSQLHTFDGNATDIDYAGDDRTNPIVQLNFVSKKGKENDFKTSLHYLFMRHEKLRLAAGAGYYFSKSGYFLHGVEKSDNKGNYVVRWRGPVVAFDGGIFLYKKGGLQMALDYRYLFYHADADWALRNDFAHPVSFTHNANGVGINVYTGLYYSFSSFFQLQLGGFLGYWHTGHGIDVLYMANGDLQKTKMNESLKNQWGIRMQGVFNF</sequence>
<dbReference type="Gene3D" id="2.40.128.90">
    <property type="entry name" value="OMPT-like"/>
    <property type="match status" value="1"/>
</dbReference>
<evidence type="ECO:0000313" key="2">
    <source>
        <dbReference type="EMBL" id="ANH80765.1"/>
    </source>
</evidence>
<proteinExistence type="predicted"/>
<dbReference type="Proteomes" id="UP000077667">
    <property type="component" value="Chromosome"/>
</dbReference>
<dbReference type="KEGG" id="nia:A8C56_07025"/>
<accession>A0A1A9I097</accession>
<organism evidence="2 3">
    <name type="scientific">Niabella ginsenosidivorans</name>
    <dbReference type="NCBI Taxonomy" id="1176587"/>
    <lineage>
        <taxon>Bacteria</taxon>
        <taxon>Pseudomonadati</taxon>
        <taxon>Bacteroidota</taxon>
        <taxon>Chitinophagia</taxon>
        <taxon>Chitinophagales</taxon>
        <taxon>Chitinophagaceae</taxon>
        <taxon>Niabella</taxon>
    </lineage>
</organism>
<dbReference type="RefSeq" id="WP_067753813.1">
    <property type="nucleotide sequence ID" value="NZ_CP015772.1"/>
</dbReference>
<name>A0A1A9I097_9BACT</name>
<dbReference type="AlphaFoldDB" id="A0A1A9I097"/>
<gene>
    <name evidence="2" type="ORF">A8C56_07025</name>
</gene>
<dbReference type="OrthoDB" id="5566985at2"/>
<keyword evidence="3" id="KW-1185">Reference proteome</keyword>
<dbReference type="SUPFAM" id="SSF69917">
    <property type="entry name" value="OMPT-like"/>
    <property type="match status" value="1"/>
</dbReference>
<dbReference type="GO" id="GO:0004190">
    <property type="term" value="F:aspartic-type endopeptidase activity"/>
    <property type="evidence" value="ECO:0007669"/>
    <property type="project" value="InterPro"/>
</dbReference>
<dbReference type="InterPro" id="IPR020080">
    <property type="entry name" value="OM_adhesin/peptidase_omptin"/>
</dbReference>
<dbReference type="Pfam" id="PF17251">
    <property type="entry name" value="Pom"/>
    <property type="match status" value="1"/>
</dbReference>
<evidence type="ECO:0000259" key="1">
    <source>
        <dbReference type="Pfam" id="PF17251"/>
    </source>
</evidence>
<dbReference type="InterPro" id="IPR053724">
    <property type="entry name" value="OMP_A26_sf"/>
</dbReference>
<dbReference type="EMBL" id="CP015772">
    <property type="protein sequence ID" value="ANH80765.1"/>
    <property type="molecule type" value="Genomic_DNA"/>
</dbReference>
<feature type="domain" description="Protochlamydia outer membrane protein" evidence="1">
    <location>
        <begin position="39"/>
        <end position="283"/>
    </location>
</feature>
<protein>
    <recommendedName>
        <fullName evidence="1">Protochlamydia outer membrane protein domain-containing protein</fullName>
    </recommendedName>
</protein>
<reference evidence="2 3" key="1">
    <citation type="submission" date="2016-05" db="EMBL/GenBank/DDBJ databases">
        <title>Niabella ginsenosidivorans BS26 whole genome sequencing.</title>
        <authorList>
            <person name="Im W.T."/>
            <person name="Siddiqi M.Z."/>
        </authorList>
    </citation>
    <scope>NUCLEOTIDE SEQUENCE [LARGE SCALE GENOMIC DNA]</scope>
    <source>
        <strain evidence="2 3">BS26</strain>
    </source>
</reference>
<dbReference type="InterPro" id="IPR035163">
    <property type="entry name" value="Pom"/>
</dbReference>